<accession>A0A8S5ME11</accession>
<dbReference type="PANTHER" id="PTHR11086">
    <property type="entry name" value="DEOXYCYTIDYLATE DEAMINASE-RELATED"/>
    <property type="match status" value="1"/>
</dbReference>
<reference evidence="3" key="1">
    <citation type="journal article" date="2021" name="Proc. Natl. Acad. Sci. U.S.A.">
        <title>A Catalog of Tens of Thousands of Viruses from Human Metagenomes Reveals Hidden Associations with Chronic Diseases.</title>
        <authorList>
            <person name="Tisza M.J."/>
            <person name="Buck C.B."/>
        </authorList>
    </citation>
    <scope>NUCLEOTIDE SEQUENCE</scope>
    <source>
        <strain evidence="3">CtYh54</strain>
    </source>
</reference>
<sequence>MSTEIEPKMYMEMAFKAAQNSTCARRRVGAVIVSPTGDIVSAGWNHGSTGISCESKFFAEYVKDKYPETAELQQYLVALQEAPLIAHGYEKYLSPELSSFWESFKIYTKTPEFKAVHKKWQDTEIHSELTAILNAYKLGKSVSNCILYSSRSPCVACAHAIIESGISCCYYTELSVAGEGGIPILEKAGIKVVHLPIETEYYT</sequence>
<dbReference type="Pfam" id="PF00383">
    <property type="entry name" value="dCMP_cyt_deam_1"/>
    <property type="match status" value="1"/>
</dbReference>
<proteinExistence type="predicted"/>
<dbReference type="SUPFAM" id="SSF53927">
    <property type="entry name" value="Cytidine deaminase-like"/>
    <property type="match status" value="1"/>
</dbReference>
<dbReference type="InterPro" id="IPR015517">
    <property type="entry name" value="dCMP_deaminase-rel"/>
</dbReference>
<evidence type="ECO:0000256" key="1">
    <source>
        <dbReference type="ARBA" id="ARBA00022801"/>
    </source>
</evidence>
<evidence type="ECO:0000313" key="3">
    <source>
        <dbReference type="EMBL" id="DAD80408.1"/>
    </source>
</evidence>
<dbReference type="InterPro" id="IPR016193">
    <property type="entry name" value="Cytidine_deaminase-like"/>
</dbReference>
<feature type="domain" description="CMP/dCMP-type deaminase" evidence="2">
    <location>
        <begin position="5"/>
        <end position="192"/>
    </location>
</feature>
<evidence type="ECO:0000259" key="2">
    <source>
        <dbReference type="PROSITE" id="PS51747"/>
    </source>
</evidence>
<protein>
    <submittedName>
        <fullName evidence="3">Deoxycytidylate deaminase</fullName>
    </submittedName>
</protein>
<dbReference type="PROSITE" id="PS51747">
    <property type="entry name" value="CYT_DCMP_DEAMINASES_2"/>
    <property type="match status" value="1"/>
</dbReference>
<dbReference type="Gene3D" id="3.40.140.10">
    <property type="entry name" value="Cytidine Deaminase, domain 2"/>
    <property type="match status" value="1"/>
</dbReference>
<organism evidence="3">
    <name type="scientific">Siphoviridae sp. ctYh54</name>
    <dbReference type="NCBI Taxonomy" id="2826379"/>
    <lineage>
        <taxon>Viruses</taxon>
        <taxon>Duplodnaviria</taxon>
        <taxon>Heunggongvirae</taxon>
        <taxon>Uroviricota</taxon>
        <taxon>Caudoviricetes</taxon>
    </lineage>
</organism>
<dbReference type="PANTHER" id="PTHR11086:SF18">
    <property type="entry name" value="DEOXYCYTIDYLATE DEAMINASE"/>
    <property type="match status" value="1"/>
</dbReference>
<dbReference type="InterPro" id="IPR002125">
    <property type="entry name" value="CMP_dCMP_dom"/>
</dbReference>
<dbReference type="GO" id="GO:0004132">
    <property type="term" value="F:dCMP deaminase activity"/>
    <property type="evidence" value="ECO:0007669"/>
    <property type="project" value="TreeGrafter"/>
</dbReference>
<dbReference type="EMBL" id="BK014884">
    <property type="protein sequence ID" value="DAD80408.1"/>
    <property type="molecule type" value="Genomic_DNA"/>
</dbReference>
<name>A0A8S5ME11_9CAUD</name>
<keyword evidence="1" id="KW-0378">Hydrolase</keyword>